<evidence type="ECO:0000313" key="7">
    <source>
        <dbReference type="EMBL" id="KAG8386236.1"/>
    </source>
</evidence>
<dbReference type="GO" id="GO:0048544">
    <property type="term" value="P:recognition of pollen"/>
    <property type="evidence" value="ECO:0007669"/>
    <property type="project" value="InterPro"/>
</dbReference>
<dbReference type="EMBL" id="WHWC01000003">
    <property type="protein sequence ID" value="KAG8386236.1"/>
    <property type="molecule type" value="Genomic_DNA"/>
</dbReference>
<dbReference type="Gene3D" id="2.90.10.10">
    <property type="entry name" value="Bulb-type lectin domain"/>
    <property type="match status" value="2"/>
</dbReference>
<dbReference type="Pfam" id="PF00954">
    <property type="entry name" value="S_locus_glycop"/>
    <property type="match status" value="1"/>
</dbReference>
<evidence type="ECO:0000259" key="5">
    <source>
        <dbReference type="PROSITE" id="PS50927"/>
    </source>
</evidence>
<dbReference type="PROSITE" id="PS50927">
    <property type="entry name" value="BULB_LECTIN"/>
    <property type="match status" value="1"/>
</dbReference>
<evidence type="ECO:0000256" key="3">
    <source>
        <dbReference type="ARBA" id="ARBA00023157"/>
    </source>
</evidence>
<comment type="caution">
    <text evidence="7">The sequence shown here is derived from an EMBL/GenBank/DDBJ whole genome shotgun (WGS) entry which is preliminary data.</text>
</comment>
<dbReference type="CDD" id="cd00028">
    <property type="entry name" value="B_lectin"/>
    <property type="match status" value="1"/>
</dbReference>
<keyword evidence="4" id="KW-0325">Glycoprotein</keyword>
<dbReference type="InterPro" id="IPR036426">
    <property type="entry name" value="Bulb-type_lectin_dom_sf"/>
</dbReference>
<evidence type="ECO:0000256" key="1">
    <source>
        <dbReference type="ARBA" id="ARBA00003061"/>
    </source>
</evidence>
<evidence type="ECO:0000259" key="6">
    <source>
        <dbReference type="PROSITE" id="PS50948"/>
    </source>
</evidence>
<dbReference type="Pfam" id="PF08276">
    <property type="entry name" value="PAN_2"/>
    <property type="match status" value="1"/>
</dbReference>
<evidence type="ECO:0000256" key="4">
    <source>
        <dbReference type="ARBA" id="ARBA00023180"/>
    </source>
</evidence>
<comment type="function">
    <text evidence="1">Involved in sporophytic self-incompatibility system (the inability of flowering plants to achieve self-fertilization).</text>
</comment>
<sequence>MAIDTINTTQTIRDSETLVSTGGMFELGFLGLGSENRYIGQRIEVPHTSKSGMLKVIEPGLIVLLKDTNGTIWSSTTSRAVQNPVAQLLDSGNLVVRASGDENTENFVWQSFDYPSDTHLPGGMFELGFLGLGSENRYIGQRIEVPLTSKSGMLKVIEPGLIVLLKDTNGTIWSSTTSRAVQNLVAQLLDSGNFVVRASGDESPENFVWQSFDYPSDTHLPGMSLGWNFVTGIETYLSSWKTSYDPAPGEFTLHLDPTGYPQILLKRGNAVKFRIGPRNGLWFSGAPYTGQDPTYSAMLTMNKNQVNYREDTTDRSLFSRSTVSENGVAQRCTWVERTRTWVIFLNPPADNCDNYKMCGAYGICNIANSPSCRCLERFVPRDAEGWIRADSRDSWSNENMIIKECKEECLKNCSCMAYTQLDIREGRSGCLFFFGDLIDIRDISSGGKHIYIRMASSELDSIREKKS</sequence>
<dbReference type="AlphaFoldDB" id="A0AAV6Y032"/>
<gene>
    <name evidence="7" type="ORF">BUALT_Bualt03G0127900</name>
</gene>
<accession>A0AAV6Y032</accession>
<dbReference type="CDD" id="cd01098">
    <property type="entry name" value="PAN_AP_plant"/>
    <property type="match status" value="1"/>
</dbReference>
<organism evidence="7 8">
    <name type="scientific">Buddleja alternifolia</name>
    <dbReference type="NCBI Taxonomy" id="168488"/>
    <lineage>
        <taxon>Eukaryota</taxon>
        <taxon>Viridiplantae</taxon>
        <taxon>Streptophyta</taxon>
        <taxon>Embryophyta</taxon>
        <taxon>Tracheophyta</taxon>
        <taxon>Spermatophyta</taxon>
        <taxon>Magnoliopsida</taxon>
        <taxon>eudicotyledons</taxon>
        <taxon>Gunneridae</taxon>
        <taxon>Pentapetalae</taxon>
        <taxon>asterids</taxon>
        <taxon>lamiids</taxon>
        <taxon>Lamiales</taxon>
        <taxon>Scrophulariaceae</taxon>
        <taxon>Buddlejeae</taxon>
        <taxon>Buddleja</taxon>
    </lineage>
</organism>
<proteinExistence type="predicted"/>
<dbReference type="PROSITE" id="PS50948">
    <property type="entry name" value="PAN"/>
    <property type="match status" value="1"/>
</dbReference>
<evidence type="ECO:0000256" key="2">
    <source>
        <dbReference type="ARBA" id="ARBA00022729"/>
    </source>
</evidence>
<dbReference type="SMART" id="SM00108">
    <property type="entry name" value="B_lectin"/>
    <property type="match status" value="2"/>
</dbReference>
<dbReference type="InterPro" id="IPR003609">
    <property type="entry name" value="Pan_app"/>
</dbReference>
<dbReference type="InterPro" id="IPR035446">
    <property type="entry name" value="SLSG/EP1"/>
</dbReference>
<dbReference type="PANTHER" id="PTHR32444:SF183">
    <property type="entry name" value="APPLE DOMAIN-CONTAINING PROTEIN"/>
    <property type="match status" value="1"/>
</dbReference>
<keyword evidence="2" id="KW-0732">Signal</keyword>
<dbReference type="Pfam" id="PF01453">
    <property type="entry name" value="B_lectin"/>
    <property type="match status" value="2"/>
</dbReference>
<dbReference type="Proteomes" id="UP000826271">
    <property type="component" value="Unassembled WGS sequence"/>
</dbReference>
<protein>
    <submittedName>
        <fullName evidence="7">Uncharacterized protein</fullName>
    </submittedName>
</protein>
<dbReference type="InterPro" id="IPR001480">
    <property type="entry name" value="Bulb-type_lectin_dom"/>
</dbReference>
<dbReference type="SUPFAM" id="SSF51110">
    <property type="entry name" value="alpha-D-mannose-specific plant lectins"/>
    <property type="match status" value="2"/>
</dbReference>
<reference evidence="7" key="1">
    <citation type="submission" date="2019-10" db="EMBL/GenBank/DDBJ databases">
        <authorList>
            <person name="Zhang R."/>
            <person name="Pan Y."/>
            <person name="Wang J."/>
            <person name="Ma R."/>
            <person name="Yu S."/>
        </authorList>
    </citation>
    <scope>NUCLEOTIDE SEQUENCE</scope>
    <source>
        <strain evidence="7">LA-IB0</strain>
        <tissue evidence="7">Leaf</tissue>
    </source>
</reference>
<name>A0AAV6Y032_9LAMI</name>
<evidence type="ECO:0000313" key="8">
    <source>
        <dbReference type="Proteomes" id="UP000826271"/>
    </source>
</evidence>
<dbReference type="PIRSF" id="PIRSF002686">
    <property type="entry name" value="SLG"/>
    <property type="match status" value="1"/>
</dbReference>
<keyword evidence="3" id="KW-1015">Disulfide bond</keyword>
<feature type="domain" description="Apple" evidence="6">
    <location>
        <begin position="374"/>
        <end position="456"/>
    </location>
</feature>
<keyword evidence="8" id="KW-1185">Reference proteome</keyword>
<dbReference type="InterPro" id="IPR000858">
    <property type="entry name" value="S_locus_glycoprot_dom"/>
</dbReference>
<feature type="domain" description="Bulb-type lectin" evidence="5">
    <location>
        <begin position="3"/>
        <end position="109"/>
    </location>
</feature>
<dbReference type="PANTHER" id="PTHR32444">
    <property type="entry name" value="BULB-TYPE LECTIN DOMAIN-CONTAINING PROTEIN"/>
    <property type="match status" value="1"/>
</dbReference>